<name>A0A7Z1AE43_9GAMM</name>
<sequence>MQRKPGLYFLSAMLSVAIAAPINAYAECAKDIIGKWQQSHVEFAGNSIKDDSQSWEFMKNGTVRFLKSRPAIDKSGDYSCEGDIIHMKGALPGRLKILAYDGGTMALESLDHGGGIAHVVKIQ</sequence>
<dbReference type="RefSeq" id="WP_069128079.1">
    <property type="nucleotide sequence ID" value="NZ_MARB01000030.1"/>
</dbReference>
<gene>
    <name evidence="2" type="ORF">CODIS_38140</name>
</gene>
<keyword evidence="3" id="KW-1185">Reference proteome</keyword>
<evidence type="ECO:0000313" key="2">
    <source>
        <dbReference type="EMBL" id="ODJ86008.1"/>
    </source>
</evidence>
<evidence type="ECO:0000313" key="3">
    <source>
        <dbReference type="Proteomes" id="UP000094769"/>
    </source>
</evidence>
<comment type="caution">
    <text evidence="2">The sequence shown here is derived from an EMBL/GenBank/DDBJ whole genome shotgun (WGS) entry which is preliminary data.</text>
</comment>
<keyword evidence="1" id="KW-0732">Signal</keyword>
<dbReference type="EMBL" id="MARB01000030">
    <property type="protein sequence ID" value="ODJ86008.1"/>
    <property type="molecule type" value="Genomic_DNA"/>
</dbReference>
<feature type="signal peptide" evidence="1">
    <location>
        <begin position="1"/>
        <end position="26"/>
    </location>
</feature>
<evidence type="ECO:0008006" key="4">
    <source>
        <dbReference type="Google" id="ProtNLM"/>
    </source>
</evidence>
<reference evidence="2 3" key="1">
    <citation type="submission" date="2016-06" db="EMBL/GenBank/DDBJ databases">
        <title>Genome sequence of endosymbiont of Candidatus Endolucinida thiodiazotropha.</title>
        <authorList>
            <person name="Poehlein A."/>
            <person name="Koenig S."/>
            <person name="Heiden S.E."/>
            <person name="Thuermer A."/>
            <person name="Voget S."/>
            <person name="Daniel R."/>
            <person name="Markert S."/>
            <person name="Gros O."/>
            <person name="Schweder T."/>
        </authorList>
    </citation>
    <scope>NUCLEOTIDE SEQUENCE [LARGE SCALE GENOMIC DNA]</scope>
    <source>
        <strain evidence="2 3">COS</strain>
    </source>
</reference>
<accession>A0A7Z1AE43</accession>
<proteinExistence type="predicted"/>
<dbReference type="AlphaFoldDB" id="A0A7Z1AE43"/>
<protein>
    <recommendedName>
        <fullName evidence="4">Lipocalin-like domain-containing protein</fullName>
    </recommendedName>
</protein>
<organism evidence="2 3">
    <name type="scientific">Candidatus Thiodiazotropha endolucinida</name>
    <dbReference type="NCBI Taxonomy" id="1655433"/>
    <lineage>
        <taxon>Bacteria</taxon>
        <taxon>Pseudomonadati</taxon>
        <taxon>Pseudomonadota</taxon>
        <taxon>Gammaproteobacteria</taxon>
        <taxon>Chromatiales</taxon>
        <taxon>Sedimenticolaceae</taxon>
        <taxon>Candidatus Thiodiazotropha</taxon>
    </lineage>
</organism>
<dbReference type="Proteomes" id="UP000094769">
    <property type="component" value="Unassembled WGS sequence"/>
</dbReference>
<evidence type="ECO:0000256" key="1">
    <source>
        <dbReference type="SAM" id="SignalP"/>
    </source>
</evidence>
<feature type="chain" id="PRO_5030834584" description="Lipocalin-like domain-containing protein" evidence="1">
    <location>
        <begin position="27"/>
        <end position="123"/>
    </location>
</feature>